<dbReference type="PIRSF" id="PIRSF005902">
    <property type="entry name" value="DNase_TatD"/>
    <property type="match status" value="1"/>
</dbReference>
<name>A0ABV2BUW5_9GAMM</name>
<dbReference type="Proteomes" id="UP001548189">
    <property type="component" value="Unassembled WGS sequence"/>
</dbReference>
<dbReference type="GO" id="GO:0016787">
    <property type="term" value="F:hydrolase activity"/>
    <property type="evidence" value="ECO:0007669"/>
    <property type="project" value="UniProtKB-KW"/>
</dbReference>
<dbReference type="Pfam" id="PF01026">
    <property type="entry name" value="TatD_DNase"/>
    <property type="match status" value="1"/>
</dbReference>
<dbReference type="NCBIfam" id="TIGR00010">
    <property type="entry name" value="YchF/TatD family DNA exonuclease"/>
    <property type="match status" value="1"/>
</dbReference>
<evidence type="ECO:0000313" key="4">
    <source>
        <dbReference type="EMBL" id="MET1255563.1"/>
    </source>
</evidence>
<protein>
    <submittedName>
        <fullName evidence="4">TatD family hydrolase</fullName>
    </submittedName>
</protein>
<dbReference type="CDD" id="cd01310">
    <property type="entry name" value="TatD_DNAse"/>
    <property type="match status" value="1"/>
</dbReference>
<comment type="similarity">
    <text evidence="1">Belongs to the metallo-dependent hydrolases superfamily. TatD-type hydrolase family.</text>
</comment>
<comment type="caution">
    <text evidence="4">The sequence shown here is derived from an EMBL/GenBank/DDBJ whole genome shotgun (WGS) entry which is preliminary data.</text>
</comment>
<dbReference type="PANTHER" id="PTHR46124">
    <property type="entry name" value="D-AMINOACYL-TRNA DEACYLASE"/>
    <property type="match status" value="1"/>
</dbReference>
<gene>
    <name evidence="4" type="ORF">ABVT43_10525</name>
</gene>
<dbReference type="PROSITE" id="PS01091">
    <property type="entry name" value="TATD_3"/>
    <property type="match status" value="1"/>
</dbReference>
<dbReference type="PANTHER" id="PTHR46124:SF2">
    <property type="entry name" value="D-AMINOACYL-TRNA DEACYLASE"/>
    <property type="match status" value="1"/>
</dbReference>
<dbReference type="InterPro" id="IPR001130">
    <property type="entry name" value="TatD-like"/>
</dbReference>
<accession>A0ABV2BUW5</accession>
<keyword evidence="2" id="KW-0479">Metal-binding</keyword>
<dbReference type="SUPFAM" id="SSF51556">
    <property type="entry name" value="Metallo-dependent hydrolases"/>
    <property type="match status" value="1"/>
</dbReference>
<dbReference type="PROSITE" id="PS01137">
    <property type="entry name" value="TATD_1"/>
    <property type="match status" value="1"/>
</dbReference>
<dbReference type="InterPro" id="IPR018228">
    <property type="entry name" value="DNase_TatD-rel_CS"/>
</dbReference>
<evidence type="ECO:0000256" key="2">
    <source>
        <dbReference type="ARBA" id="ARBA00022723"/>
    </source>
</evidence>
<keyword evidence="3 4" id="KW-0378">Hydrolase</keyword>
<keyword evidence="5" id="KW-1185">Reference proteome</keyword>
<organism evidence="4 5">
    <name type="scientific">Aliikangiella maris</name>
    <dbReference type="NCBI Taxonomy" id="3162458"/>
    <lineage>
        <taxon>Bacteria</taxon>
        <taxon>Pseudomonadati</taxon>
        <taxon>Pseudomonadota</taxon>
        <taxon>Gammaproteobacteria</taxon>
        <taxon>Oceanospirillales</taxon>
        <taxon>Pleioneaceae</taxon>
        <taxon>Aliikangiella</taxon>
    </lineage>
</organism>
<evidence type="ECO:0000256" key="3">
    <source>
        <dbReference type="ARBA" id="ARBA00022801"/>
    </source>
</evidence>
<dbReference type="InterPro" id="IPR015991">
    <property type="entry name" value="TatD/YcfH-like"/>
</dbReference>
<dbReference type="InterPro" id="IPR032466">
    <property type="entry name" value="Metal_Hydrolase"/>
</dbReference>
<dbReference type="EMBL" id="JBEVCJ010000011">
    <property type="protein sequence ID" value="MET1255563.1"/>
    <property type="molecule type" value="Genomic_DNA"/>
</dbReference>
<proteinExistence type="inferred from homology"/>
<reference evidence="4 5" key="1">
    <citation type="submission" date="2024-06" db="EMBL/GenBank/DDBJ databases">
        <authorList>
            <person name="Li F."/>
        </authorList>
    </citation>
    <scope>NUCLEOTIDE SEQUENCE [LARGE SCALE GENOMIC DNA]</scope>
    <source>
        <strain evidence="4 5">GXAS 311</strain>
    </source>
</reference>
<evidence type="ECO:0000256" key="1">
    <source>
        <dbReference type="ARBA" id="ARBA00009275"/>
    </source>
</evidence>
<dbReference type="Gene3D" id="3.20.20.140">
    <property type="entry name" value="Metal-dependent hydrolases"/>
    <property type="match status" value="1"/>
</dbReference>
<evidence type="ECO:0000313" key="5">
    <source>
        <dbReference type="Proteomes" id="UP001548189"/>
    </source>
</evidence>
<dbReference type="RefSeq" id="WP_353896210.1">
    <property type="nucleotide sequence ID" value="NZ_JBEVCJ010000011.1"/>
</dbReference>
<sequence length="260" mass="29006">MLVDSHCHLDRLDLSPFDGSLDLALDAARQVGVKQFLCVAINVDNQAAVTKLAENHPDIYASVGIHPLYTQGQMVDNNYLVNQAAHEKVIAIGETGLDYYYAKESKPEQQMLFRTHVQAAVEAELPLIIHTRDARQDTLDMLKAEGAEKHGGVLHCFTESLAMAEEAMAMGFYISFSGIVTFKNAQELQQVAKEIPADRILVETDSPYLTPVPFRGKPNSPRHVVDVARFVASLREENFEQFCLQTTQNFNRLFPTGLKT</sequence>